<proteinExistence type="predicted"/>
<evidence type="ECO:0000313" key="3">
    <source>
        <dbReference type="Proteomes" id="UP000275356"/>
    </source>
</evidence>
<protein>
    <submittedName>
        <fullName evidence="2">Methyltransferase family protein</fullName>
    </submittedName>
</protein>
<dbReference type="GO" id="GO:0008757">
    <property type="term" value="F:S-adenosylmethionine-dependent methyltransferase activity"/>
    <property type="evidence" value="ECO:0007669"/>
    <property type="project" value="InterPro"/>
</dbReference>
<dbReference type="EMBL" id="RKHQ01000002">
    <property type="protein sequence ID" value="ROR93448.1"/>
    <property type="molecule type" value="Genomic_DNA"/>
</dbReference>
<dbReference type="InterPro" id="IPR050508">
    <property type="entry name" value="Methyltransf_Superfamily"/>
</dbReference>
<accession>A0A3N2D1C7</accession>
<dbReference type="AlphaFoldDB" id="A0A3N2D1C7"/>
<dbReference type="Gene3D" id="3.40.50.150">
    <property type="entry name" value="Vaccinia Virus protein VP39"/>
    <property type="match status" value="1"/>
</dbReference>
<dbReference type="PANTHER" id="PTHR42912:SF93">
    <property type="entry name" value="N6-ADENOSINE-METHYLTRANSFERASE TMT1A"/>
    <property type="match status" value="1"/>
</dbReference>
<feature type="domain" description="Methyltransferase type 11" evidence="1">
    <location>
        <begin position="75"/>
        <end position="171"/>
    </location>
</feature>
<dbReference type="Pfam" id="PF08241">
    <property type="entry name" value="Methyltransf_11"/>
    <property type="match status" value="1"/>
</dbReference>
<dbReference type="InterPro" id="IPR029063">
    <property type="entry name" value="SAM-dependent_MTases_sf"/>
</dbReference>
<evidence type="ECO:0000313" key="2">
    <source>
        <dbReference type="EMBL" id="ROR93448.1"/>
    </source>
</evidence>
<evidence type="ECO:0000259" key="1">
    <source>
        <dbReference type="Pfam" id="PF08241"/>
    </source>
</evidence>
<dbReference type="Proteomes" id="UP000275356">
    <property type="component" value="Unassembled WGS sequence"/>
</dbReference>
<sequence length="271" mass="29102">MDTGLPAPAFAGYEDDDARGTDAARRWWDANASEYLAEHGAALGAADFTWGPEGLREEDARLLGEPEELVGLRVLEVGAGAAQCARWLRARGVDVVATDVSDGMLAAARELDAATGIEVPLVRADARDLPFPDGAFDVVFTSYGVLPFVADAGQVHREVARVLRPGGRWVFSTTHPVRWAFPDDPGPGGLTATSSYFDTRPYVERTADGDIVYAEYHRPLGRLVAEAVGAGFVVVGLTEPEWQPGRETWGGWSELRASHLPGTVVLSCRLA</sequence>
<name>A0A3N2D1C7_9MICO</name>
<dbReference type="PANTHER" id="PTHR42912">
    <property type="entry name" value="METHYLTRANSFERASE"/>
    <property type="match status" value="1"/>
</dbReference>
<reference evidence="2 3" key="1">
    <citation type="submission" date="2018-11" db="EMBL/GenBank/DDBJ databases">
        <title>Sequencing the genomes of 1000 actinobacteria strains.</title>
        <authorList>
            <person name="Klenk H.-P."/>
        </authorList>
    </citation>
    <scope>NUCLEOTIDE SEQUENCE [LARGE SCALE GENOMIC DNA]</scope>
    <source>
        <strain evidence="2 3">DSM 13521</strain>
    </source>
</reference>
<keyword evidence="2" id="KW-0489">Methyltransferase</keyword>
<keyword evidence="2" id="KW-0808">Transferase</keyword>
<dbReference type="SUPFAM" id="SSF53335">
    <property type="entry name" value="S-adenosyl-L-methionine-dependent methyltransferases"/>
    <property type="match status" value="1"/>
</dbReference>
<dbReference type="RefSeq" id="WP_245968091.1">
    <property type="nucleotide sequence ID" value="NZ_RKHQ01000002.1"/>
</dbReference>
<organism evidence="2 3">
    <name type="scientific">Salana multivorans</name>
    <dbReference type="NCBI Taxonomy" id="120377"/>
    <lineage>
        <taxon>Bacteria</taxon>
        <taxon>Bacillati</taxon>
        <taxon>Actinomycetota</taxon>
        <taxon>Actinomycetes</taxon>
        <taxon>Micrococcales</taxon>
        <taxon>Beutenbergiaceae</taxon>
        <taxon>Salana</taxon>
    </lineage>
</organism>
<dbReference type="InterPro" id="IPR013216">
    <property type="entry name" value="Methyltransf_11"/>
</dbReference>
<dbReference type="CDD" id="cd02440">
    <property type="entry name" value="AdoMet_MTases"/>
    <property type="match status" value="1"/>
</dbReference>
<dbReference type="GO" id="GO:0032259">
    <property type="term" value="P:methylation"/>
    <property type="evidence" value="ECO:0007669"/>
    <property type="project" value="UniProtKB-KW"/>
</dbReference>
<gene>
    <name evidence="2" type="ORF">EDD28_2862</name>
</gene>
<comment type="caution">
    <text evidence="2">The sequence shown here is derived from an EMBL/GenBank/DDBJ whole genome shotgun (WGS) entry which is preliminary data.</text>
</comment>
<keyword evidence="3" id="KW-1185">Reference proteome</keyword>